<dbReference type="OrthoDB" id="19656at2759"/>
<keyword evidence="10" id="KW-0496">Mitochondrion</keyword>
<dbReference type="GO" id="GO:0008320">
    <property type="term" value="F:protein transmembrane transporter activity"/>
    <property type="evidence" value="ECO:0007669"/>
    <property type="project" value="InterPro"/>
</dbReference>
<sequence>MGARQSVEASCGGGMAFGTTASAPLLMQGKVKRMLWNDVKGKRFEMEVVEAKEGMSLIPSVATTEEGDKEMNASAEDLGKAQQAPTFAAQGVAKDTDYMELPQPVRYEELQKECLMSLRPETFEGMRFDFTKPLNQSFSLSHSLQMGAAEMPTANPQQIVKIPVSSYEFGANLIGNKGMMIGRMLTDGRMSGRVKYDLNDALSFKVQAQLAEEKQYSQTMFDVDVKGLDWNGQVKVGNNQFVGVNYFQSVTNNLALGGEAFYLGSQRKSGVGFAARHQGDPGIATCQIATTGLLSATYHHKVSEKVYLASELMWNWNAREASAAFGYDYILRQCRLRGRVDSSGVITAFLEERLNVGVNFVLSAELDHYRKDYRFGFGMTVGME</sequence>
<accession>A0A5B8MZX4</accession>
<evidence type="ECO:0000256" key="4">
    <source>
        <dbReference type="ARBA" id="ARBA00022452"/>
    </source>
</evidence>
<evidence type="ECO:0000256" key="3">
    <source>
        <dbReference type="ARBA" id="ARBA00022448"/>
    </source>
</evidence>
<dbReference type="InterPro" id="IPR027246">
    <property type="entry name" value="Porin_Euk/Tom40"/>
</dbReference>
<gene>
    <name evidence="13" type="ORF">A3770_18p80940</name>
</gene>
<dbReference type="GO" id="GO:0030150">
    <property type="term" value="P:protein import into mitochondrial matrix"/>
    <property type="evidence" value="ECO:0007669"/>
    <property type="project" value="InterPro"/>
</dbReference>
<dbReference type="Pfam" id="PF01459">
    <property type="entry name" value="Porin_3"/>
    <property type="match status" value="1"/>
</dbReference>
<keyword evidence="13" id="KW-0675">Receptor</keyword>
<keyword evidence="3" id="KW-0813">Transport</keyword>
<comment type="subcellular location">
    <subcellularLocation>
        <location evidence="1">Mitochondrion outer membrane</location>
        <topology evidence="1">Multi-pass membrane protein</topology>
    </subcellularLocation>
</comment>
<evidence type="ECO:0000313" key="13">
    <source>
        <dbReference type="EMBL" id="QDZ25576.1"/>
    </source>
</evidence>
<evidence type="ECO:0000256" key="12">
    <source>
        <dbReference type="ARBA" id="ARBA00058612"/>
    </source>
</evidence>
<dbReference type="CDD" id="cd07305">
    <property type="entry name" value="Porin3_Tom40"/>
    <property type="match status" value="1"/>
</dbReference>
<organism evidence="13 14">
    <name type="scientific">Chloropicon primus</name>
    <dbReference type="NCBI Taxonomy" id="1764295"/>
    <lineage>
        <taxon>Eukaryota</taxon>
        <taxon>Viridiplantae</taxon>
        <taxon>Chlorophyta</taxon>
        <taxon>Chloropicophyceae</taxon>
        <taxon>Chloropicales</taxon>
        <taxon>Chloropicaceae</taxon>
        <taxon>Chloropicon</taxon>
    </lineage>
</organism>
<dbReference type="Proteomes" id="UP000316726">
    <property type="component" value="Chromosome 18"/>
</dbReference>
<keyword evidence="5" id="KW-0812">Transmembrane</keyword>
<keyword evidence="4" id="KW-1134">Transmembrane beta strand</keyword>
<evidence type="ECO:0000256" key="6">
    <source>
        <dbReference type="ARBA" id="ARBA00022787"/>
    </source>
</evidence>
<dbReference type="GO" id="GO:0005741">
    <property type="term" value="C:mitochondrial outer membrane"/>
    <property type="evidence" value="ECO:0007669"/>
    <property type="project" value="UniProtKB-SubCell"/>
</dbReference>
<evidence type="ECO:0000256" key="9">
    <source>
        <dbReference type="ARBA" id="ARBA00023065"/>
    </source>
</evidence>
<protein>
    <submittedName>
        <fullName evidence="13">Subunit TOM40 of mitochondrial import receptor</fullName>
    </submittedName>
</protein>
<comment type="similarity">
    <text evidence="2">Belongs to the Tom40 family.</text>
</comment>
<evidence type="ECO:0000256" key="11">
    <source>
        <dbReference type="ARBA" id="ARBA00023136"/>
    </source>
</evidence>
<dbReference type="FunFam" id="2.40.160.10:FF:000010">
    <property type="entry name" value="Mitochondrial import receptor subunit TOM40-1"/>
    <property type="match status" value="1"/>
</dbReference>
<evidence type="ECO:0000256" key="5">
    <source>
        <dbReference type="ARBA" id="ARBA00022692"/>
    </source>
</evidence>
<reference evidence="13 14" key="1">
    <citation type="submission" date="2018-07" db="EMBL/GenBank/DDBJ databases">
        <title>The complete nuclear genome of the prasinophyte Chloropicon primus (CCMP1205).</title>
        <authorList>
            <person name="Pombert J.-F."/>
            <person name="Otis C."/>
            <person name="Turmel M."/>
            <person name="Lemieux C."/>
        </authorList>
    </citation>
    <scope>NUCLEOTIDE SEQUENCE [LARGE SCALE GENOMIC DNA]</scope>
    <source>
        <strain evidence="13 14">CCMP1205</strain>
    </source>
</reference>
<dbReference type="EMBL" id="CP031051">
    <property type="protein sequence ID" value="QDZ25576.1"/>
    <property type="molecule type" value="Genomic_DNA"/>
</dbReference>
<evidence type="ECO:0000313" key="14">
    <source>
        <dbReference type="Proteomes" id="UP000316726"/>
    </source>
</evidence>
<keyword evidence="6" id="KW-1000">Mitochondrion outer membrane</keyword>
<keyword evidence="9" id="KW-0406">Ion transport</keyword>
<keyword evidence="11" id="KW-0472">Membrane</keyword>
<dbReference type="AlphaFoldDB" id="A0A5B8MZX4"/>
<evidence type="ECO:0000256" key="2">
    <source>
        <dbReference type="ARBA" id="ARBA00010510"/>
    </source>
</evidence>
<evidence type="ECO:0000256" key="1">
    <source>
        <dbReference type="ARBA" id="ARBA00004374"/>
    </source>
</evidence>
<comment type="function">
    <text evidence="12">Central component of the receptor complex responsible for the recognition and translocation of cytosolically synthesized mitochondrial preproteins. Together with TOM22 functions as the transit peptide receptor at the surface of the mitochondrion outer membrane and facilitates the movement of preproteins into the translocation pore. Directly involved in the pore formation.</text>
</comment>
<evidence type="ECO:0000256" key="10">
    <source>
        <dbReference type="ARBA" id="ARBA00023128"/>
    </source>
</evidence>
<evidence type="ECO:0000256" key="7">
    <source>
        <dbReference type="ARBA" id="ARBA00022927"/>
    </source>
</evidence>
<proteinExistence type="inferred from homology"/>
<keyword evidence="7" id="KW-0653">Protein transport</keyword>
<dbReference type="STRING" id="1764295.A0A5B8MZX4"/>
<dbReference type="PANTHER" id="PTHR10802">
    <property type="entry name" value="MITOCHONDRIAL IMPORT RECEPTOR SUBUNIT TOM40"/>
    <property type="match status" value="1"/>
</dbReference>
<keyword evidence="14" id="KW-1185">Reference proteome</keyword>
<dbReference type="GO" id="GO:0006811">
    <property type="term" value="P:monoatomic ion transport"/>
    <property type="evidence" value="ECO:0007669"/>
    <property type="project" value="UniProtKB-KW"/>
</dbReference>
<name>A0A5B8MZX4_9CHLO</name>
<dbReference type="Gene3D" id="2.40.160.10">
    <property type="entry name" value="Porin"/>
    <property type="match status" value="1"/>
</dbReference>
<dbReference type="InterPro" id="IPR037930">
    <property type="entry name" value="Tom40"/>
</dbReference>
<keyword evidence="8" id="KW-0007">Acetylation</keyword>
<evidence type="ECO:0000256" key="8">
    <source>
        <dbReference type="ARBA" id="ARBA00022990"/>
    </source>
</evidence>
<dbReference type="InterPro" id="IPR023614">
    <property type="entry name" value="Porin_dom_sf"/>
</dbReference>